<name>C1EC55_MICCC</name>
<dbReference type="Pfam" id="PF03407">
    <property type="entry name" value="Nucleotid_trans"/>
    <property type="match status" value="1"/>
</dbReference>
<accession>C1EC55</accession>
<keyword evidence="2" id="KW-0472">Membrane</keyword>
<keyword evidence="5" id="KW-1185">Reference proteome</keyword>
<evidence type="ECO:0000313" key="4">
    <source>
        <dbReference type="EMBL" id="ACO65841.1"/>
    </source>
</evidence>
<dbReference type="eggNOG" id="ENOG502S87T">
    <property type="taxonomic scope" value="Eukaryota"/>
</dbReference>
<dbReference type="PANTHER" id="PTHR47032:SF1">
    <property type="entry name" value="UDP-D-XYLOSE:L-FUCOSE ALPHA-1,3-D-XYLOSYLTRANSFERASE-RELATED"/>
    <property type="match status" value="1"/>
</dbReference>
<dbReference type="EMBL" id="CP001329">
    <property type="protein sequence ID" value="ACO65841.1"/>
    <property type="molecule type" value="Genomic_DNA"/>
</dbReference>
<protein>
    <recommendedName>
        <fullName evidence="3">Nucleotide-diphospho-sugar transferase domain-containing protein</fullName>
    </recommendedName>
</protein>
<keyword evidence="2" id="KW-0812">Transmembrane</keyword>
<dbReference type="KEGG" id="mis:MICPUN_61298"/>
<proteinExistence type="predicted"/>
<dbReference type="Proteomes" id="UP000002009">
    <property type="component" value="Chromosome 9"/>
</dbReference>
<evidence type="ECO:0000256" key="1">
    <source>
        <dbReference type="SAM" id="MobiDB-lite"/>
    </source>
</evidence>
<dbReference type="GeneID" id="8246448"/>
<feature type="compositionally biased region" description="Low complexity" evidence="1">
    <location>
        <begin position="201"/>
        <end position="225"/>
    </location>
</feature>
<dbReference type="GO" id="GO:0016757">
    <property type="term" value="F:glycosyltransferase activity"/>
    <property type="evidence" value="ECO:0007669"/>
    <property type="project" value="TreeGrafter"/>
</dbReference>
<dbReference type="InterPro" id="IPR052636">
    <property type="entry name" value="UDP-D-xylose:L-fucose_XylT"/>
</dbReference>
<dbReference type="InParanoid" id="C1EC55"/>
<gene>
    <name evidence="4" type="ORF">MICPUN_61298</name>
</gene>
<organism evidence="4 5">
    <name type="scientific">Micromonas commoda (strain RCC299 / NOUM17 / CCMP2709)</name>
    <name type="common">Picoplanktonic green alga</name>
    <dbReference type="NCBI Taxonomy" id="296587"/>
    <lineage>
        <taxon>Eukaryota</taxon>
        <taxon>Viridiplantae</taxon>
        <taxon>Chlorophyta</taxon>
        <taxon>Mamiellophyceae</taxon>
        <taxon>Mamiellales</taxon>
        <taxon>Mamiellaceae</taxon>
        <taxon>Micromonas</taxon>
    </lineage>
</organism>
<dbReference type="InterPro" id="IPR005069">
    <property type="entry name" value="Nucl-diP-sugar_transferase"/>
</dbReference>
<dbReference type="GO" id="GO:0005794">
    <property type="term" value="C:Golgi apparatus"/>
    <property type="evidence" value="ECO:0007669"/>
    <property type="project" value="TreeGrafter"/>
</dbReference>
<evidence type="ECO:0000313" key="5">
    <source>
        <dbReference type="Proteomes" id="UP000002009"/>
    </source>
</evidence>
<feature type="region of interest" description="Disordered" evidence="1">
    <location>
        <begin position="201"/>
        <end position="234"/>
    </location>
</feature>
<feature type="transmembrane region" description="Helical" evidence="2">
    <location>
        <begin position="121"/>
        <end position="140"/>
    </location>
</feature>
<dbReference type="PANTHER" id="PTHR47032">
    <property type="entry name" value="UDP-D-XYLOSE:L-FUCOSE ALPHA-1,3-D-XYLOSYLTRANSFERASE-RELATED"/>
    <property type="match status" value="1"/>
</dbReference>
<feature type="region of interest" description="Disordered" evidence="1">
    <location>
        <begin position="1"/>
        <end position="34"/>
    </location>
</feature>
<keyword evidence="2" id="KW-1133">Transmembrane helix</keyword>
<dbReference type="RefSeq" id="XP_002504583.1">
    <property type="nucleotide sequence ID" value="XM_002504537.1"/>
</dbReference>
<reference evidence="4 5" key="1">
    <citation type="journal article" date="2009" name="Science">
        <title>Green evolution and dynamic adaptations revealed by genomes of the marine picoeukaryotes Micromonas.</title>
        <authorList>
            <person name="Worden A.Z."/>
            <person name="Lee J.H."/>
            <person name="Mock T."/>
            <person name="Rouze P."/>
            <person name="Simmons M.P."/>
            <person name="Aerts A.L."/>
            <person name="Allen A.E."/>
            <person name="Cuvelier M.L."/>
            <person name="Derelle E."/>
            <person name="Everett M.V."/>
            <person name="Foulon E."/>
            <person name="Grimwood J."/>
            <person name="Gundlach H."/>
            <person name="Henrissat B."/>
            <person name="Napoli C."/>
            <person name="McDonald S.M."/>
            <person name="Parker M.S."/>
            <person name="Rombauts S."/>
            <person name="Salamov A."/>
            <person name="Von Dassow P."/>
            <person name="Badger J.H."/>
            <person name="Coutinho P.M."/>
            <person name="Demir E."/>
            <person name="Dubchak I."/>
            <person name="Gentemann C."/>
            <person name="Eikrem W."/>
            <person name="Gready J.E."/>
            <person name="John U."/>
            <person name="Lanier W."/>
            <person name="Lindquist E.A."/>
            <person name="Lucas S."/>
            <person name="Mayer K.F."/>
            <person name="Moreau H."/>
            <person name="Not F."/>
            <person name="Otillar R."/>
            <person name="Panaud O."/>
            <person name="Pangilinan J."/>
            <person name="Paulsen I."/>
            <person name="Piegu B."/>
            <person name="Poliakov A."/>
            <person name="Robbens S."/>
            <person name="Schmutz J."/>
            <person name="Toulza E."/>
            <person name="Wyss T."/>
            <person name="Zelensky A."/>
            <person name="Zhou K."/>
            <person name="Armbrust E.V."/>
            <person name="Bhattacharya D."/>
            <person name="Goodenough U.W."/>
            <person name="Van de Peer Y."/>
            <person name="Grigoriev I.V."/>
        </authorList>
    </citation>
    <scope>NUCLEOTIDE SEQUENCE [LARGE SCALE GENOMIC DNA]</scope>
    <source>
        <strain evidence="5">RCC299 / NOUM17</strain>
    </source>
</reference>
<evidence type="ECO:0000259" key="3">
    <source>
        <dbReference type="Pfam" id="PF03407"/>
    </source>
</evidence>
<evidence type="ECO:0000256" key="2">
    <source>
        <dbReference type="SAM" id="Phobius"/>
    </source>
</evidence>
<dbReference type="OrthoDB" id="46497at2759"/>
<sequence length="604" mass="64619">MNPTSTGDTCTPPRHPAPRAERSVGDASAAPSPIVVGVRPDLVGHNTFYTETLEPTVLELKSVGHSEVTRSSRQTPFRRDADQRTSSQHATRDMSVDAEAAPLLVRDAGSPSRDRRGGMPLAILAAVVGLVLLGAAAAIATGGGTSAGAPALGMSWKVGDWWRPGDRTTSEVAFKNPDPAKAAAIVKATTARAGVGQTQTNAAAAAAATDASQQQPQPPDTAARPQTPPADETPARLPAEAAAVPIGPHSTNPPLKPLKPLTNQKGRWKIVAFASSNYLGITKAWYERLTNLGYTEHVVAAMDDEIFAELARLGYRVEDHVVSPTEATEPGEPVRGWGRHLWKLWRYRLAYVNRQTQMGRNVFLVDVDTMWNRKVDLSDLFDGTPDDSSADVFFSQGTVYPHDAFDAWGFVGCMGSVAFRATPRTTALLKAAMEDCKAGACDDQVAMNGALLRKYGVDWNRVTGFGHGTMAAPVANRLKVTDANAMNIKVRVWPKPFAFRSFMKDVRRVEMASLAGSAGGASGVCLGQVEPAALGEAPITTGPKGAVVDYARPFIVAPLLDKDGDKKLEAWNKFQRLCFVIDTPEYRRTALPQPTPAVPAASPQ</sequence>
<feature type="domain" description="Nucleotide-diphospho-sugar transferase" evidence="3">
    <location>
        <begin position="297"/>
        <end position="455"/>
    </location>
</feature>
<feature type="region of interest" description="Disordered" evidence="1">
    <location>
        <begin position="63"/>
        <end position="116"/>
    </location>
</feature>
<dbReference type="AlphaFoldDB" id="C1EC55"/>